<dbReference type="EMBL" id="JAUSYA010000001">
    <property type="protein sequence ID" value="MDQ0684352.1"/>
    <property type="molecule type" value="Genomic_DNA"/>
</dbReference>
<evidence type="ECO:0000256" key="2">
    <source>
        <dbReference type="SAM" id="Phobius"/>
    </source>
</evidence>
<feature type="region of interest" description="Disordered" evidence="1">
    <location>
        <begin position="152"/>
        <end position="175"/>
    </location>
</feature>
<accession>A0ABU0Q148</accession>
<dbReference type="Proteomes" id="UP001243364">
    <property type="component" value="Unassembled WGS sequence"/>
</dbReference>
<feature type="transmembrane region" description="Helical" evidence="2">
    <location>
        <begin position="54"/>
        <end position="77"/>
    </location>
</feature>
<proteinExistence type="predicted"/>
<keyword evidence="2" id="KW-1133">Transmembrane helix</keyword>
<protein>
    <submittedName>
        <fullName evidence="3">Uncharacterized protein</fullName>
    </submittedName>
</protein>
<feature type="transmembrane region" description="Helical" evidence="2">
    <location>
        <begin position="12"/>
        <end position="42"/>
    </location>
</feature>
<reference evidence="3 4" key="1">
    <citation type="submission" date="2023-07" db="EMBL/GenBank/DDBJ databases">
        <title>Comparative genomics of wheat-associated soil bacteria to identify genetic determinants of phenazine resistance.</title>
        <authorList>
            <person name="Mouncey N."/>
        </authorList>
    </citation>
    <scope>NUCLEOTIDE SEQUENCE [LARGE SCALE GENOMIC DNA]</scope>
    <source>
        <strain evidence="3 4">W4I19-2</strain>
    </source>
</reference>
<keyword evidence="2" id="KW-0472">Membrane</keyword>
<keyword evidence="2" id="KW-0812">Transmembrane</keyword>
<feature type="transmembrane region" description="Helical" evidence="2">
    <location>
        <begin position="120"/>
        <end position="139"/>
    </location>
</feature>
<name>A0ABU0Q148_STRAH</name>
<feature type="transmembrane region" description="Helical" evidence="2">
    <location>
        <begin position="89"/>
        <end position="108"/>
    </location>
</feature>
<evidence type="ECO:0000313" key="4">
    <source>
        <dbReference type="Proteomes" id="UP001243364"/>
    </source>
</evidence>
<dbReference type="RefSeq" id="WP_307043626.1">
    <property type="nucleotide sequence ID" value="NZ_JAUSYA010000001.1"/>
</dbReference>
<organism evidence="3 4">
    <name type="scientific">Streptomyces achromogenes</name>
    <dbReference type="NCBI Taxonomy" id="67255"/>
    <lineage>
        <taxon>Bacteria</taxon>
        <taxon>Bacillati</taxon>
        <taxon>Actinomycetota</taxon>
        <taxon>Actinomycetes</taxon>
        <taxon>Kitasatosporales</taxon>
        <taxon>Streptomycetaceae</taxon>
        <taxon>Streptomyces</taxon>
    </lineage>
</organism>
<sequence length="175" mass="17321">MRARTVIGRGARLGVLIGAWPAGAVGVLCLVAAFVFLTGGLYGTAWALTTAGVYAALGSMAVGVALGTATGLALAIAPRGLLVRAPLRGLLAALTAGLPVAALHIVFLTGDGYTLASYPLSTHFVDWAVILTIALVAAARSGEIAGYGSDATTSGATDDAGSAETEAETERGAAH</sequence>
<comment type="caution">
    <text evidence="3">The sequence shown here is derived from an EMBL/GenBank/DDBJ whole genome shotgun (WGS) entry which is preliminary data.</text>
</comment>
<evidence type="ECO:0000256" key="1">
    <source>
        <dbReference type="SAM" id="MobiDB-lite"/>
    </source>
</evidence>
<gene>
    <name evidence="3" type="ORF">QFZ56_003315</name>
</gene>
<evidence type="ECO:0000313" key="3">
    <source>
        <dbReference type="EMBL" id="MDQ0684352.1"/>
    </source>
</evidence>
<keyword evidence="4" id="KW-1185">Reference proteome</keyword>